<dbReference type="AlphaFoldDB" id="A0ABD3GN77"/>
<gene>
    <name evidence="2" type="ORF">R1sor_022506</name>
</gene>
<comment type="caution">
    <text evidence="2">The sequence shown here is derived from an EMBL/GenBank/DDBJ whole genome shotgun (WGS) entry which is preliminary data.</text>
</comment>
<dbReference type="EMBL" id="JBJQOH010000007">
    <property type="protein sequence ID" value="KAL3679550.1"/>
    <property type="molecule type" value="Genomic_DNA"/>
</dbReference>
<evidence type="ECO:0000259" key="1">
    <source>
        <dbReference type="Pfam" id="PF00078"/>
    </source>
</evidence>
<dbReference type="InterPro" id="IPR000477">
    <property type="entry name" value="RT_dom"/>
</dbReference>
<feature type="domain" description="Reverse transcriptase" evidence="1">
    <location>
        <begin position="16"/>
        <end position="144"/>
    </location>
</feature>
<dbReference type="Pfam" id="PF00078">
    <property type="entry name" value="RVT_1"/>
    <property type="match status" value="1"/>
</dbReference>
<dbReference type="PANTHER" id="PTHR33116:SF78">
    <property type="entry name" value="OS12G0587133 PROTEIN"/>
    <property type="match status" value="1"/>
</dbReference>
<protein>
    <recommendedName>
        <fullName evidence="1">Reverse transcriptase domain-containing protein</fullName>
    </recommendedName>
</protein>
<dbReference type="PANTHER" id="PTHR33116">
    <property type="entry name" value="REVERSE TRANSCRIPTASE ZINC-BINDING DOMAIN-CONTAINING PROTEIN-RELATED-RELATED"/>
    <property type="match status" value="1"/>
</dbReference>
<sequence>MQRGLATVSAEGQVSFPFNLDSGVRQGCPLAPLLYAITTIPLINLFDQATAAGRLQPVFKAQGVPILINLYTDDVSLFLPWNLKSFTEARALLDQFCSASNSKINAQKSQILPIGCSGSLPTWTHDLDWTVLHRHDTIKYLGFPFGPEASRSQLWTGVLSGIQKRLHSWDEHFLPFEGRLVVLRSILSALPQYVLAFLLLSCREEKMLERLYSNFLWGCGDEGRPKDSLGSLEGNHAVYVLGRSRYSYAPAIAKLNNWSWTSRPSQLQLQSPVKSFIGMLQNQAENSNFLRLNRLWRLDWTQETWSKWWRIISSSWFLPRDRVWLWRIAFQAFYAGKRTQYTNHPNTKCHACKADPETVVHLLFTCRSCQAV</sequence>
<keyword evidence="3" id="KW-1185">Reference proteome</keyword>
<name>A0ABD3GN77_9MARC</name>
<proteinExistence type="predicted"/>
<dbReference type="Proteomes" id="UP001633002">
    <property type="component" value="Unassembled WGS sequence"/>
</dbReference>
<organism evidence="2 3">
    <name type="scientific">Riccia sorocarpa</name>
    <dbReference type="NCBI Taxonomy" id="122646"/>
    <lineage>
        <taxon>Eukaryota</taxon>
        <taxon>Viridiplantae</taxon>
        <taxon>Streptophyta</taxon>
        <taxon>Embryophyta</taxon>
        <taxon>Marchantiophyta</taxon>
        <taxon>Marchantiopsida</taxon>
        <taxon>Marchantiidae</taxon>
        <taxon>Marchantiales</taxon>
        <taxon>Ricciaceae</taxon>
        <taxon>Riccia</taxon>
    </lineage>
</organism>
<evidence type="ECO:0000313" key="3">
    <source>
        <dbReference type="Proteomes" id="UP001633002"/>
    </source>
</evidence>
<accession>A0ABD3GN77</accession>
<reference evidence="2 3" key="1">
    <citation type="submission" date="2024-09" db="EMBL/GenBank/DDBJ databases">
        <title>Chromosome-scale assembly of Riccia sorocarpa.</title>
        <authorList>
            <person name="Paukszto L."/>
        </authorList>
    </citation>
    <scope>NUCLEOTIDE SEQUENCE [LARGE SCALE GENOMIC DNA]</scope>
    <source>
        <strain evidence="2">LP-2024</strain>
        <tissue evidence="2">Aerial parts of the thallus</tissue>
    </source>
</reference>
<evidence type="ECO:0000313" key="2">
    <source>
        <dbReference type="EMBL" id="KAL3679550.1"/>
    </source>
</evidence>